<evidence type="ECO:0000313" key="8">
    <source>
        <dbReference type="Proteomes" id="UP001150924"/>
    </source>
</evidence>
<evidence type="ECO:0000256" key="2">
    <source>
        <dbReference type="ARBA" id="ARBA00023015"/>
    </source>
</evidence>
<feature type="domain" description="HTH lysR-type" evidence="6">
    <location>
        <begin position="5"/>
        <end position="62"/>
    </location>
</feature>
<dbReference type="InterPro" id="IPR036388">
    <property type="entry name" value="WH-like_DNA-bd_sf"/>
</dbReference>
<dbReference type="PANTHER" id="PTHR30126">
    <property type="entry name" value="HTH-TYPE TRANSCRIPTIONAL REGULATOR"/>
    <property type="match status" value="1"/>
</dbReference>
<dbReference type="InterPro" id="IPR005119">
    <property type="entry name" value="LysR_subst-bd"/>
</dbReference>
<evidence type="ECO:0000259" key="6">
    <source>
        <dbReference type="PROSITE" id="PS50931"/>
    </source>
</evidence>
<comment type="similarity">
    <text evidence="1">Belongs to the LysR transcriptional regulatory family.</text>
</comment>
<name>A0A9X3IYG9_9BACT</name>
<feature type="compositionally biased region" description="Basic residues" evidence="5">
    <location>
        <begin position="355"/>
        <end position="370"/>
    </location>
</feature>
<organism evidence="7 8">
    <name type="scientific">Nannocystis pusilla</name>
    <dbReference type="NCBI Taxonomy" id="889268"/>
    <lineage>
        <taxon>Bacteria</taxon>
        <taxon>Pseudomonadati</taxon>
        <taxon>Myxococcota</taxon>
        <taxon>Polyangia</taxon>
        <taxon>Nannocystales</taxon>
        <taxon>Nannocystaceae</taxon>
        <taxon>Nannocystis</taxon>
    </lineage>
</organism>
<proteinExistence type="inferred from homology"/>
<dbReference type="PROSITE" id="PS50931">
    <property type="entry name" value="HTH_LYSR"/>
    <property type="match status" value="1"/>
</dbReference>
<feature type="compositionally biased region" description="Basic and acidic residues" evidence="5">
    <location>
        <begin position="301"/>
        <end position="341"/>
    </location>
</feature>
<keyword evidence="2" id="KW-0805">Transcription regulation</keyword>
<dbReference type="InterPro" id="IPR000847">
    <property type="entry name" value="LysR_HTH_N"/>
</dbReference>
<keyword evidence="4" id="KW-0804">Transcription</keyword>
<dbReference type="Gene3D" id="3.40.190.290">
    <property type="match status" value="1"/>
</dbReference>
<dbReference type="Gene3D" id="1.10.10.10">
    <property type="entry name" value="Winged helix-like DNA-binding domain superfamily/Winged helix DNA-binding domain"/>
    <property type="match status" value="1"/>
</dbReference>
<accession>A0A9X3IYG9</accession>
<dbReference type="PANTHER" id="PTHR30126:SF91">
    <property type="entry name" value="LYSR FAMILY TRANSCRIPTIONAL REGULATOR"/>
    <property type="match status" value="1"/>
</dbReference>
<evidence type="ECO:0000313" key="7">
    <source>
        <dbReference type="EMBL" id="MCY1007574.1"/>
    </source>
</evidence>
<dbReference type="AlphaFoldDB" id="A0A9X3IYG9"/>
<dbReference type="SUPFAM" id="SSF46785">
    <property type="entry name" value="Winged helix' DNA-binding domain"/>
    <property type="match status" value="1"/>
</dbReference>
<dbReference type="EMBL" id="JAPNKE010000002">
    <property type="protein sequence ID" value="MCY1007574.1"/>
    <property type="molecule type" value="Genomic_DNA"/>
</dbReference>
<dbReference type="Proteomes" id="UP001150924">
    <property type="component" value="Unassembled WGS sequence"/>
</dbReference>
<dbReference type="FunFam" id="1.10.10.10:FF:000001">
    <property type="entry name" value="LysR family transcriptional regulator"/>
    <property type="match status" value="1"/>
</dbReference>
<comment type="caution">
    <text evidence="7">The sequence shown here is derived from an EMBL/GenBank/DDBJ whole genome shotgun (WGS) entry which is preliminary data.</text>
</comment>
<protein>
    <submittedName>
        <fullName evidence="7">LysR family transcriptional regulator</fullName>
    </submittedName>
</protein>
<dbReference type="GO" id="GO:0000976">
    <property type="term" value="F:transcription cis-regulatory region binding"/>
    <property type="evidence" value="ECO:0007669"/>
    <property type="project" value="TreeGrafter"/>
</dbReference>
<dbReference type="SUPFAM" id="SSF53850">
    <property type="entry name" value="Periplasmic binding protein-like II"/>
    <property type="match status" value="1"/>
</dbReference>
<dbReference type="Pfam" id="PF03466">
    <property type="entry name" value="LysR_substrate"/>
    <property type="match status" value="1"/>
</dbReference>
<dbReference type="PRINTS" id="PR00039">
    <property type="entry name" value="HTHLYSR"/>
</dbReference>
<keyword evidence="3" id="KW-0238">DNA-binding</keyword>
<evidence type="ECO:0000256" key="4">
    <source>
        <dbReference type="ARBA" id="ARBA00023163"/>
    </source>
</evidence>
<feature type="region of interest" description="Disordered" evidence="5">
    <location>
        <begin position="299"/>
        <end position="370"/>
    </location>
</feature>
<sequence length="370" mass="38595">MIGEVTLDQLRVLTAVAEAGSFSAAAKRLRRVQSAVSQAIANLERQLDVAVFDRSTRVPTLTEPGKAILAAARRVAGEVDALRGLAAGIGRGLEPSVSLCVDALFPLAVLVALCREFAAAFPTVALRVDTETMSAVSARVLAGAATLGVAAPIAVAPGLERRPLAPIRMIAVVAAEHPLAQVEGPIDSARLGEHVQVVLSERGATGVPDQAVLSPRTWRVADLHTKQALLRAGLGWGNLPAAMAEDDLAAGRLVAIRPAAWAEDEHTLHLSAIHRADTILGPAHRWIVERLTTLCAGPSEPRAEAAGKRSGEVRAEAAGKRSNKARAEAAGKRSNKARAEAAGKSSRVSTDARRRGPSRGGRARSGKSEA</sequence>
<gene>
    <name evidence="7" type="ORF">OV079_18875</name>
</gene>
<dbReference type="RefSeq" id="WP_267770211.1">
    <property type="nucleotide sequence ID" value="NZ_JAPNKE010000002.1"/>
</dbReference>
<dbReference type="GO" id="GO:0003700">
    <property type="term" value="F:DNA-binding transcription factor activity"/>
    <property type="evidence" value="ECO:0007669"/>
    <property type="project" value="InterPro"/>
</dbReference>
<reference evidence="7" key="1">
    <citation type="submission" date="2022-11" db="EMBL/GenBank/DDBJ databases">
        <title>Minimal conservation of predation-associated metabolite biosynthetic gene clusters underscores biosynthetic potential of Myxococcota including descriptions for ten novel species: Archangium lansinium sp. nov., Myxococcus landrumus sp. nov., Nannocystis bai.</title>
        <authorList>
            <person name="Ahearne A."/>
            <person name="Stevens C."/>
            <person name="Phillips K."/>
        </authorList>
    </citation>
    <scope>NUCLEOTIDE SEQUENCE</scope>
    <source>
        <strain evidence="7">Na p29</strain>
    </source>
</reference>
<dbReference type="InterPro" id="IPR036390">
    <property type="entry name" value="WH_DNA-bd_sf"/>
</dbReference>
<evidence type="ECO:0000256" key="3">
    <source>
        <dbReference type="ARBA" id="ARBA00023125"/>
    </source>
</evidence>
<keyword evidence="8" id="KW-1185">Reference proteome</keyword>
<evidence type="ECO:0000256" key="5">
    <source>
        <dbReference type="SAM" id="MobiDB-lite"/>
    </source>
</evidence>
<evidence type="ECO:0000256" key="1">
    <source>
        <dbReference type="ARBA" id="ARBA00009437"/>
    </source>
</evidence>
<dbReference type="Pfam" id="PF00126">
    <property type="entry name" value="HTH_1"/>
    <property type="match status" value="1"/>
</dbReference>